<dbReference type="InterPro" id="IPR007922">
    <property type="entry name" value="DciA-like"/>
</dbReference>
<evidence type="ECO:0008006" key="3">
    <source>
        <dbReference type="Google" id="ProtNLM"/>
    </source>
</evidence>
<reference evidence="1 2" key="1">
    <citation type="submission" date="2017-06" db="EMBL/GenBank/DDBJ databases">
        <title>Novel microbial phyla capable of carbon fixation and sulfur reduction in deep-sea sediments.</title>
        <authorList>
            <person name="Huang J."/>
            <person name="Baker B."/>
            <person name="Wang Y."/>
        </authorList>
    </citation>
    <scope>NUCLEOTIDE SEQUENCE [LARGE SCALE GENOMIC DNA]</scope>
    <source>
        <strain evidence="1">B3_LCP</strain>
    </source>
</reference>
<accession>A0A532V4J1</accession>
<dbReference type="PANTHER" id="PTHR36456:SF1">
    <property type="entry name" value="UPF0232 PROTEIN SCO3875"/>
    <property type="match status" value="1"/>
</dbReference>
<name>A0A532V4J1_UNCL8</name>
<evidence type="ECO:0000313" key="1">
    <source>
        <dbReference type="EMBL" id="TKJ42126.1"/>
    </source>
</evidence>
<dbReference type="PANTHER" id="PTHR36456">
    <property type="entry name" value="UPF0232 PROTEIN SCO3875"/>
    <property type="match status" value="1"/>
</dbReference>
<protein>
    <recommendedName>
        <fullName evidence="3">RNA-binding protein</fullName>
    </recommendedName>
</protein>
<evidence type="ECO:0000313" key="2">
    <source>
        <dbReference type="Proteomes" id="UP000319619"/>
    </source>
</evidence>
<dbReference type="EMBL" id="NJBN01000001">
    <property type="protein sequence ID" value="TKJ42126.1"/>
    <property type="molecule type" value="Genomic_DNA"/>
</dbReference>
<dbReference type="Proteomes" id="UP000319619">
    <property type="component" value="Unassembled WGS sequence"/>
</dbReference>
<sequence>MRKRQKGKYAKPFPYMTLADALENAVRSPKLRRYLKAAELQNKWVEVVGETVAKHASPQTLERGLLTVKADSSVWRQQLTMVKPKILEELKKKYGRYKIKEMRIR</sequence>
<comment type="caution">
    <text evidence="1">The sequence shown here is derived from an EMBL/GenBank/DDBJ whole genome shotgun (WGS) entry which is preliminary data.</text>
</comment>
<gene>
    <name evidence="1" type="ORF">CEE37_00170</name>
</gene>
<dbReference type="Pfam" id="PF05258">
    <property type="entry name" value="DciA"/>
    <property type="match status" value="1"/>
</dbReference>
<dbReference type="AlphaFoldDB" id="A0A532V4J1"/>
<organism evidence="1 2">
    <name type="scientific">candidate division LCP-89 bacterium B3_LCP</name>
    <dbReference type="NCBI Taxonomy" id="2012998"/>
    <lineage>
        <taxon>Bacteria</taxon>
        <taxon>Pseudomonadati</taxon>
        <taxon>Bacteria division LCP-89</taxon>
    </lineage>
</organism>
<proteinExistence type="predicted"/>